<proteinExistence type="predicted"/>
<evidence type="ECO:0000259" key="1">
    <source>
        <dbReference type="PROSITE" id="PS50181"/>
    </source>
</evidence>
<organism evidence="2 3">
    <name type="scientific">Clathrospora elynae</name>
    <dbReference type="NCBI Taxonomy" id="706981"/>
    <lineage>
        <taxon>Eukaryota</taxon>
        <taxon>Fungi</taxon>
        <taxon>Dikarya</taxon>
        <taxon>Ascomycota</taxon>
        <taxon>Pezizomycotina</taxon>
        <taxon>Dothideomycetes</taxon>
        <taxon>Pleosporomycetidae</taxon>
        <taxon>Pleosporales</taxon>
        <taxon>Diademaceae</taxon>
        <taxon>Clathrospora</taxon>
    </lineage>
</organism>
<dbReference type="OrthoDB" id="2522477at2759"/>
<accession>A0A6A5SK51</accession>
<dbReference type="EMBL" id="ML976054">
    <property type="protein sequence ID" value="KAF1941025.1"/>
    <property type="molecule type" value="Genomic_DNA"/>
</dbReference>
<dbReference type="PROSITE" id="PS50181">
    <property type="entry name" value="FBOX"/>
    <property type="match status" value="1"/>
</dbReference>
<feature type="domain" description="F-box" evidence="1">
    <location>
        <begin position="6"/>
        <end position="52"/>
    </location>
</feature>
<keyword evidence="3" id="KW-1185">Reference proteome</keyword>
<dbReference type="Proteomes" id="UP000800038">
    <property type="component" value="Unassembled WGS sequence"/>
</dbReference>
<protein>
    <recommendedName>
        <fullName evidence="1">F-box domain-containing protein</fullName>
    </recommendedName>
</protein>
<evidence type="ECO:0000313" key="2">
    <source>
        <dbReference type="EMBL" id="KAF1941025.1"/>
    </source>
</evidence>
<evidence type="ECO:0000313" key="3">
    <source>
        <dbReference type="Proteomes" id="UP000800038"/>
    </source>
</evidence>
<name>A0A6A5SK51_9PLEO</name>
<dbReference type="AlphaFoldDB" id="A0A6A5SK51"/>
<sequence length="550" mass="62345">MCGAAESGILHLVDELLLNIIDHIDAHDTLCNLATTCMRFQGLTEPYIWRKLLVIKGEHARRIATAFDSREERIEYIHDLSIRYQDDYRDGIENLNHFMGLMSKLRHLTIETPCPNNDEWRSGVYFDGHSRIDYTNLLASAVYPRIGISLALPTLQSLTLHGHGSGDNKFTLGRAVAMFKHPTLRKIVLSCLNLDARISAEFDISEQELRSTPLQSLKLIECNVGVPFLDAVLSLPKALKELSIGERLHTFEGCEPSRDPKQRSSSATFLTALQKQKDSLQRLTHCGGHVAWLTPRENDPEGSTKLRSFVNLEHLELGLESHVYYYLRQNGFPPALKTLEMLDTAISINAGHDLRSLSDIAFRSLTSLVTDHLPAALSPDFTLHLKFSEHSFIITQLFNLADPAEQSELLSVLFFDRPATYKIANTMKSYNSRFLVSREMFPLGKSYIPPYMYGEDLPVEALMYDSADFWRFNGVNYQLHDDEDFRDALGKSDKLMVCLECRERGHGVDTCLNLGDGSPCLPCRNASLQECTWERDENGQLVFLEDQKIE</sequence>
<gene>
    <name evidence="2" type="ORF">EJ02DRAFT_348776</name>
</gene>
<dbReference type="InterPro" id="IPR001810">
    <property type="entry name" value="F-box_dom"/>
</dbReference>
<reference evidence="2" key="1">
    <citation type="journal article" date="2020" name="Stud. Mycol.">
        <title>101 Dothideomycetes genomes: a test case for predicting lifestyles and emergence of pathogens.</title>
        <authorList>
            <person name="Haridas S."/>
            <person name="Albert R."/>
            <person name="Binder M."/>
            <person name="Bloem J."/>
            <person name="Labutti K."/>
            <person name="Salamov A."/>
            <person name="Andreopoulos B."/>
            <person name="Baker S."/>
            <person name="Barry K."/>
            <person name="Bills G."/>
            <person name="Bluhm B."/>
            <person name="Cannon C."/>
            <person name="Castanera R."/>
            <person name="Culley D."/>
            <person name="Daum C."/>
            <person name="Ezra D."/>
            <person name="Gonzalez J."/>
            <person name="Henrissat B."/>
            <person name="Kuo A."/>
            <person name="Liang C."/>
            <person name="Lipzen A."/>
            <person name="Lutzoni F."/>
            <person name="Magnuson J."/>
            <person name="Mondo S."/>
            <person name="Nolan M."/>
            <person name="Ohm R."/>
            <person name="Pangilinan J."/>
            <person name="Park H.-J."/>
            <person name="Ramirez L."/>
            <person name="Alfaro M."/>
            <person name="Sun H."/>
            <person name="Tritt A."/>
            <person name="Yoshinaga Y."/>
            <person name="Zwiers L.-H."/>
            <person name="Turgeon B."/>
            <person name="Goodwin S."/>
            <person name="Spatafora J."/>
            <person name="Crous P."/>
            <person name="Grigoriev I."/>
        </authorList>
    </citation>
    <scope>NUCLEOTIDE SEQUENCE</scope>
    <source>
        <strain evidence="2">CBS 161.51</strain>
    </source>
</reference>